<sequence length="99" mass="11550">MRAFLSAHWSILALWCLFASLIDFALMGLDKRKARREDWRIPERVLWAFALLGGGVGGFLGMRCFRHKTRHWYFRYGFPLLAVLDLAGLVWLLPLWNGL</sequence>
<keyword evidence="1" id="KW-0812">Transmembrane</keyword>
<organism evidence="2 3">
    <name type="scientific">Candidatus Intestinimonas pullistercoris</name>
    <dbReference type="NCBI Taxonomy" id="2838623"/>
    <lineage>
        <taxon>Bacteria</taxon>
        <taxon>Bacillati</taxon>
        <taxon>Bacillota</taxon>
        <taxon>Clostridia</taxon>
        <taxon>Eubacteriales</taxon>
        <taxon>Intestinimonas</taxon>
    </lineage>
</organism>
<protein>
    <submittedName>
        <fullName evidence="2">DUF1294 domain-containing protein</fullName>
    </submittedName>
</protein>
<dbReference type="EMBL" id="DWWJ01000049">
    <property type="protein sequence ID" value="HJC40433.1"/>
    <property type="molecule type" value="Genomic_DNA"/>
</dbReference>
<dbReference type="Proteomes" id="UP000823882">
    <property type="component" value="Unassembled WGS sequence"/>
</dbReference>
<feature type="transmembrane region" description="Helical" evidence="1">
    <location>
        <begin position="45"/>
        <end position="65"/>
    </location>
</feature>
<dbReference type="InterPro" id="IPR010718">
    <property type="entry name" value="DUF1294"/>
</dbReference>
<evidence type="ECO:0000256" key="1">
    <source>
        <dbReference type="SAM" id="Phobius"/>
    </source>
</evidence>
<evidence type="ECO:0000313" key="3">
    <source>
        <dbReference type="Proteomes" id="UP000823882"/>
    </source>
</evidence>
<feature type="transmembrane region" description="Helical" evidence="1">
    <location>
        <begin position="77"/>
        <end position="96"/>
    </location>
</feature>
<dbReference type="AlphaFoldDB" id="A0A9D2NZR3"/>
<name>A0A9D2NZR3_9FIRM</name>
<dbReference type="Pfam" id="PF06961">
    <property type="entry name" value="DUF1294"/>
    <property type="match status" value="1"/>
</dbReference>
<accession>A0A9D2NZR3</accession>
<keyword evidence="1" id="KW-1133">Transmembrane helix</keyword>
<evidence type="ECO:0000313" key="2">
    <source>
        <dbReference type="EMBL" id="HJC40433.1"/>
    </source>
</evidence>
<gene>
    <name evidence="2" type="ORF">H9701_02625</name>
</gene>
<proteinExistence type="predicted"/>
<keyword evidence="1" id="KW-0472">Membrane</keyword>
<reference evidence="2" key="2">
    <citation type="submission" date="2021-04" db="EMBL/GenBank/DDBJ databases">
        <authorList>
            <person name="Gilroy R."/>
        </authorList>
    </citation>
    <scope>NUCLEOTIDE SEQUENCE</scope>
    <source>
        <strain evidence="2">CHK186-1790</strain>
    </source>
</reference>
<comment type="caution">
    <text evidence="2">The sequence shown here is derived from an EMBL/GenBank/DDBJ whole genome shotgun (WGS) entry which is preliminary data.</text>
</comment>
<reference evidence="2" key="1">
    <citation type="journal article" date="2021" name="PeerJ">
        <title>Extensive microbial diversity within the chicken gut microbiome revealed by metagenomics and culture.</title>
        <authorList>
            <person name="Gilroy R."/>
            <person name="Ravi A."/>
            <person name="Getino M."/>
            <person name="Pursley I."/>
            <person name="Horton D.L."/>
            <person name="Alikhan N.F."/>
            <person name="Baker D."/>
            <person name="Gharbi K."/>
            <person name="Hall N."/>
            <person name="Watson M."/>
            <person name="Adriaenssens E.M."/>
            <person name="Foster-Nyarko E."/>
            <person name="Jarju S."/>
            <person name="Secka A."/>
            <person name="Antonio M."/>
            <person name="Oren A."/>
            <person name="Chaudhuri R.R."/>
            <person name="La Ragione R."/>
            <person name="Hildebrand F."/>
            <person name="Pallen M.J."/>
        </authorList>
    </citation>
    <scope>NUCLEOTIDE SEQUENCE</scope>
    <source>
        <strain evidence="2">CHK186-1790</strain>
    </source>
</reference>